<evidence type="ECO:0000313" key="2">
    <source>
        <dbReference type="Proteomes" id="UP000752696"/>
    </source>
</evidence>
<dbReference type="OrthoDB" id="10601920at2759"/>
<gene>
    <name evidence="1" type="ORF">MHI_LOCUS800910</name>
</gene>
<dbReference type="Proteomes" id="UP000752696">
    <property type="component" value="Unassembled WGS sequence"/>
</dbReference>
<feature type="non-terminal residue" evidence="1">
    <location>
        <position position="277"/>
    </location>
</feature>
<protein>
    <submittedName>
        <fullName evidence="1">Uncharacterized protein</fullName>
    </submittedName>
</protein>
<dbReference type="AlphaFoldDB" id="A0A6V7HI54"/>
<sequence length="277" mass="32641">QTPTYRDERTNCLVTESRSCPIDDLCEGLTRRILGDVGRAVMRQAGRREMKLRIREARWWCSTYSVDTVVVGGLEANVRVSLWSNLRPQRRTFQFREDVHQRVPNNYRLRSSEKPRAYDEWRNLRDSRRQWKDHPLMYLHGVERDVHGVKDLSPWTLSRCTRAPKYTVERADCHQENLTLMPDTKEMRMEVIMLRNRGRRFDGLPLLKLSASEKNVTSKLRYIRGTHELHLAILTFYVERVSNAFSRTTRAYALSLNPAMTSMKIFDFVSCTTREAN</sequence>
<name>A0A6V7HI54_9HYME</name>
<evidence type="ECO:0000313" key="1">
    <source>
        <dbReference type="EMBL" id="CAD1478496.1"/>
    </source>
</evidence>
<dbReference type="EMBL" id="CAJDYZ010010801">
    <property type="protein sequence ID" value="CAD1478496.1"/>
    <property type="molecule type" value="Genomic_DNA"/>
</dbReference>
<accession>A0A6V7HI54</accession>
<organism evidence="1 2">
    <name type="scientific">Heterotrigona itama</name>
    <dbReference type="NCBI Taxonomy" id="395501"/>
    <lineage>
        <taxon>Eukaryota</taxon>
        <taxon>Metazoa</taxon>
        <taxon>Ecdysozoa</taxon>
        <taxon>Arthropoda</taxon>
        <taxon>Hexapoda</taxon>
        <taxon>Insecta</taxon>
        <taxon>Pterygota</taxon>
        <taxon>Neoptera</taxon>
        <taxon>Endopterygota</taxon>
        <taxon>Hymenoptera</taxon>
        <taxon>Apocrita</taxon>
        <taxon>Aculeata</taxon>
        <taxon>Apoidea</taxon>
        <taxon>Anthophila</taxon>
        <taxon>Apidae</taxon>
        <taxon>Heterotrigona</taxon>
    </lineage>
</organism>
<comment type="caution">
    <text evidence="1">The sequence shown here is derived from an EMBL/GenBank/DDBJ whole genome shotgun (WGS) entry which is preliminary data.</text>
</comment>
<reference evidence="1" key="1">
    <citation type="submission" date="2020-07" db="EMBL/GenBank/DDBJ databases">
        <authorList>
            <person name="Nazaruddin N."/>
        </authorList>
    </citation>
    <scope>NUCLEOTIDE SEQUENCE</scope>
</reference>
<keyword evidence="2" id="KW-1185">Reference proteome</keyword>
<feature type="non-terminal residue" evidence="1">
    <location>
        <position position="1"/>
    </location>
</feature>
<proteinExistence type="predicted"/>